<evidence type="ECO:0000256" key="1">
    <source>
        <dbReference type="ARBA" id="ARBA00009402"/>
    </source>
</evidence>
<dbReference type="GO" id="GO:0006313">
    <property type="term" value="P:DNA transposition"/>
    <property type="evidence" value="ECO:0007669"/>
    <property type="project" value="InterPro"/>
</dbReference>
<evidence type="ECO:0000313" key="10">
    <source>
        <dbReference type="Proteomes" id="UP000078090"/>
    </source>
</evidence>
<comment type="caution">
    <text evidence="7">The sequence shown here is derived from an EMBL/GenBank/DDBJ whole genome shotgun (WGS) entry which is preliminary data.</text>
</comment>
<reference evidence="7 9" key="1">
    <citation type="submission" date="2016-03" db="EMBL/GenBank/DDBJ databases">
        <authorList>
            <person name="Ploux O."/>
        </authorList>
    </citation>
    <scope>NUCLEOTIDE SEQUENCE [LARGE SCALE GENOMIC DNA]</scope>
    <source>
        <strain evidence="8">R-45363</strain>
        <strain evidence="7 9">R-45371</strain>
    </source>
</reference>
<evidence type="ECO:0000313" key="7">
    <source>
        <dbReference type="EMBL" id="OAH97337.1"/>
    </source>
</evidence>
<proteinExistence type="inferred from homology"/>
<dbReference type="EMBL" id="LUUH01000102">
    <property type="protein sequence ID" value="OAH97337.1"/>
    <property type="molecule type" value="Genomic_DNA"/>
</dbReference>
<evidence type="ECO:0000259" key="6">
    <source>
        <dbReference type="Pfam" id="PF13700"/>
    </source>
</evidence>
<evidence type="ECO:0000256" key="3">
    <source>
        <dbReference type="ARBA" id="ARBA00023125"/>
    </source>
</evidence>
<dbReference type="InterPro" id="IPR002513">
    <property type="entry name" value="Tn3_Tnp_DDE_dom"/>
</dbReference>
<protein>
    <submittedName>
        <fullName evidence="7">Transposase</fullName>
    </submittedName>
</protein>
<organism evidence="7 9">
    <name type="scientific">Methylomonas methanica</name>
    <dbReference type="NCBI Taxonomy" id="421"/>
    <lineage>
        <taxon>Bacteria</taxon>
        <taxon>Pseudomonadati</taxon>
        <taxon>Pseudomonadota</taxon>
        <taxon>Gammaproteobacteria</taxon>
        <taxon>Methylococcales</taxon>
        <taxon>Methylococcaceae</taxon>
        <taxon>Methylomonas</taxon>
    </lineage>
</organism>
<dbReference type="OrthoDB" id="5292689at2"/>
<accession>A0A177LV28</accession>
<name>A0A177LV28_METMH</name>
<comment type="similarity">
    <text evidence="1">Belongs to the transposase 7 family.</text>
</comment>
<sequence>MNVNSRRLSILTKSEIDDLYGLPRLSDDDRSLFFDLSVIEQKAVDAVYARSSAVHLILQIGYFKAKQQFFVYGREAVLGDLHYILQRYFPDQALDKIKTLSKPTRLEQQQIILQLFDYRLCDGEAKAALEQKAQRVAMLSTQPIYILRETLQYLTNQRLIAPGYTYLQDMVSRVVTGERRRITSLLVKAMTPDVDKQLEALLESEEGMYRISLLKHEPKDFSYRELRQEVDRRKFFQPLYEFGQSFLGTAGLSNESIKYYASLVPFYSVYKLRRMAEPTTRLYLLCFAFHRFRQINDNLIEALICLIGQYEKQAKLAADEAMQQAINEAGANLQAAGQVLELFIDNSIPDETPFAAIKEKAFELLNIESFPVVSGFMRNIEFDKTAFEWSYYGTLRHKFKLNLRHLFCNLDFVCLVSDEPLLKAILFLQELLRQGKTPRQMNPANFPTGIIAKNLQRYLYTRTEEQKKKTLEVDRYEFLVYRELRKALEACDVFVRDSNEFRSFDDDLINAERWNKDKDAILQEIGAPILLTPIQDTLAALKRELEAKYKSVNQRIESGDNKHIKITGSGDKLRWTLVYPSEEEPTNSPFYGQLPSIGVADLLWFVAERTGFLKSFAHVLERYVKQDADPKPILACIVAMGTNMGLWKMAEVSGLSHSALLTTARNFLRAETLHAANDAISNATAALPVFQAYDIHHQKHSSSDGQHIVTQIDTINARHSSKFFALKKGVNSITLAMNHVPINAKIIGAHEHESHFVFDILYNNTTEIKPERHSTDTHGTNQVNFFILRVFGYQFSPRYRDLHKKIDSLVGFQHPNRYGDILIKPSRKVFDTLICKEWPNIQRILASLAQKDVTQATIVRKLASYKRQNQTKKALWELDNIYRSLHILDFIDDPILRQRIQKALNRGEAYHRMRRAISYVNAGKFRVKTEAEQQIWNDCSRLIANAIIHYNTLILSRVYEQKLAADDQDAIEIIKGTSPVAWQNVNLIGKFEFTKENAKVDIDALAARYNDPDFWRKSVEGDGVP</sequence>
<dbReference type="Proteomes" id="UP000077763">
    <property type="component" value="Unassembled WGS sequence"/>
</dbReference>
<reference evidence="10" key="2">
    <citation type="submission" date="2016-03" db="EMBL/GenBank/DDBJ databases">
        <authorList>
            <person name="Heylen K."/>
            <person name="De Vos P."/>
            <person name="Vekeman B."/>
        </authorList>
    </citation>
    <scope>NUCLEOTIDE SEQUENCE [LARGE SCALE GENOMIC DNA]</scope>
    <source>
        <strain evidence="10">R-45363</strain>
    </source>
</reference>
<keyword evidence="2" id="KW-0815">Transposition</keyword>
<dbReference type="Pfam" id="PF13700">
    <property type="entry name" value="DUF4158"/>
    <property type="match status" value="1"/>
</dbReference>
<evidence type="ECO:0000313" key="8">
    <source>
        <dbReference type="EMBL" id="OAI04965.1"/>
    </source>
</evidence>
<dbReference type="Proteomes" id="UP000078090">
    <property type="component" value="Unassembled WGS sequence"/>
</dbReference>
<keyword evidence="3" id="KW-0238">DNA-binding</keyword>
<dbReference type="GO" id="GO:0003677">
    <property type="term" value="F:DNA binding"/>
    <property type="evidence" value="ECO:0007669"/>
    <property type="project" value="UniProtKB-KW"/>
</dbReference>
<keyword evidence="4" id="KW-0233">DNA recombination</keyword>
<dbReference type="NCBIfam" id="NF033527">
    <property type="entry name" value="transpos_Tn3"/>
    <property type="match status" value="1"/>
</dbReference>
<dbReference type="InterPro" id="IPR025296">
    <property type="entry name" value="DUF4158"/>
</dbReference>
<dbReference type="RefSeq" id="WP_064008517.1">
    <property type="nucleotide sequence ID" value="NZ_LUUG01000068.1"/>
</dbReference>
<evidence type="ECO:0000256" key="2">
    <source>
        <dbReference type="ARBA" id="ARBA00022578"/>
    </source>
</evidence>
<evidence type="ECO:0000256" key="4">
    <source>
        <dbReference type="ARBA" id="ARBA00023172"/>
    </source>
</evidence>
<feature type="domain" description="Tn3 transposase DDE" evidence="5">
    <location>
        <begin position="601"/>
        <end position="991"/>
    </location>
</feature>
<dbReference type="Pfam" id="PF01526">
    <property type="entry name" value="DDE_Tnp_Tn3"/>
    <property type="match status" value="1"/>
</dbReference>
<dbReference type="EMBL" id="LUUG01000068">
    <property type="protein sequence ID" value="OAI04965.1"/>
    <property type="molecule type" value="Genomic_DNA"/>
</dbReference>
<dbReference type="GO" id="GO:0004803">
    <property type="term" value="F:transposase activity"/>
    <property type="evidence" value="ECO:0007669"/>
    <property type="project" value="InterPro"/>
</dbReference>
<evidence type="ECO:0000259" key="5">
    <source>
        <dbReference type="Pfam" id="PF01526"/>
    </source>
</evidence>
<dbReference type="InterPro" id="IPR047653">
    <property type="entry name" value="Tn3-like_transpos"/>
</dbReference>
<dbReference type="AlphaFoldDB" id="A0A177LV28"/>
<gene>
    <name evidence="8" type="ORF">A1332_13750</name>
    <name evidence="7" type="ORF">A1353_23215</name>
</gene>
<evidence type="ECO:0000313" key="9">
    <source>
        <dbReference type="Proteomes" id="UP000077763"/>
    </source>
</evidence>
<feature type="domain" description="DUF4158" evidence="6">
    <location>
        <begin position="10"/>
        <end position="174"/>
    </location>
</feature>